<evidence type="ECO:0000313" key="3">
    <source>
        <dbReference type="Proteomes" id="UP000190989"/>
    </source>
</evidence>
<organism evidence="2 3">
    <name type="scientific">Novosphingobium mathurense</name>
    <dbReference type="NCBI Taxonomy" id="428990"/>
    <lineage>
        <taxon>Bacteria</taxon>
        <taxon>Pseudomonadati</taxon>
        <taxon>Pseudomonadota</taxon>
        <taxon>Alphaproteobacteria</taxon>
        <taxon>Sphingomonadales</taxon>
        <taxon>Sphingomonadaceae</taxon>
        <taxon>Novosphingobium</taxon>
    </lineage>
</organism>
<name>A0A1U6GRU7_9SPHN</name>
<proteinExistence type="predicted"/>
<dbReference type="EMBL" id="FVZE01000001">
    <property type="protein sequence ID" value="SLJ86247.1"/>
    <property type="molecule type" value="Genomic_DNA"/>
</dbReference>
<evidence type="ECO:0000256" key="1">
    <source>
        <dbReference type="SAM" id="SignalP"/>
    </source>
</evidence>
<accession>A0A1U6GRU7</accession>
<feature type="chain" id="PRO_5010541943" evidence="1">
    <location>
        <begin position="24"/>
        <end position="119"/>
    </location>
</feature>
<feature type="signal peptide" evidence="1">
    <location>
        <begin position="1"/>
        <end position="23"/>
    </location>
</feature>
<sequence>MQRFGFLCAAALAVATMSGPVHADDPYEKMTPEELARDKATIRRLNREQLDYVRKRDAQYAKGWRAYDDARRSSGYSDRRYEQQMRDYEADRRDYDRAMADWREDVAACRAGYYSRCRR</sequence>
<reference evidence="3" key="1">
    <citation type="submission" date="2017-02" db="EMBL/GenBank/DDBJ databases">
        <authorList>
            <person name="Varghese N."/>
            <person name="Submissions S."/>
        </authorList>
    </citation>
    <scope>NUCLEOTIDE SEQUENCE [LARGE SCALE GENOMIC DNA]</scope>
    <source>
        <strain evidence="3">SM117</strain>
    </source>
</reference>
<protein>
    <submittedName>
        <fullName evidence="2">Uncharacterized protein</fullName>
    </submittedName>
</protein>
<evidence type="ECO:0000313" key="2">
    <source>
        <dbReference type="EMBL" id="SLJ86247.1"/>
    </source>
</evidence>
<keyword evidence="1" id="KW-0732">Signal</keyword>
<gene>
    <name evidence="2" type="ORF">SAMN06295987_101154</name>
</gene>
<dbReference type="AlphaFoldDB" id="A0A1U6GRU7"/>
<dbReference type="RefSeq" id="WP_054946697.1">
    <property type="nucleotide sequence ID" value="NZ_FVZE01000001.1"/>
</dbReference>
<dbReference type="Proteomes" id="UP000190989">
    <property type="component" value="Unassembled WGS sequence"/>
</dbReference>
<keyword evidence="3" id="KW-1185">Reference proteome</keyword>